<dbReference type="CDD" id="cd04301">
    <property type="entry name" value="NAT_SF"/>
    <property type="match status" value="1"/>
</dbReference>
<evidence type="ECO:0000313" key="7">
    <source>
        <dbReference type="Proteomes" id="UP000005203"/>
    </source>
</evidence>
<dbReference type="PANTHER" id="PTHR10545:SF29">
    <property type="entry name" value="GH14572P-RELATED"/>
    <property type="match status" value="1"/>
</dbReference>
<keyword evidence="2" id="KW-0808">Transferase</keyword>
<dbReference type="InterPro" id="IPR016181">
    <property type="entry name" value="Acyl_CoA_acyltransferase"/>
</dbReference>
<evidence type="ECO:0000259" key="5">
    <source>
        <dbReference type="PROSITE" id="PS51186"/>
    </source>
</evidence>
<proteinExistence type="inferred from homology"/>
<dbReference type="PROSITE" id="PS50052">
    <property type="entry name" value="GUANYLATE_KINASE_2"/>
    <property type="match status" value="1"/>
</dbReference>
<dbReference type="InterPro" id="IPR051016">
    <property type="entry name" value="Diverse_Substrate_AcTransf"/>
</dbReference>
<dbReference type="FunFam" id="3.40.630.30:FF:000064">
    <property type="entry name" value="GNAT family acetyltransferase"/>
    <property type="match status" value="1"/>
</dbReference>
<evidence type="ECO:0000256" key="2">
    <source>
        <dbReference type="ARBA" id="ARBA00022679"/>
    </source>
</evidence>
<dbReference type="EnsemblMetazoa" id="XM_026445426">
    <property type="protein sequence ID" value="XP_026301211"/>
    <property type="gene ID" value="LOC724647"/>
</dbReference>
<dbReference type="InterPro" id="IPR008144">
    <property type="entry name" value="Guanylate_kin-like_dom"/>
</dbReference>
<keyword evidence="7" id="KW-1185">Reference proteome</keyword>
<reference evidence="8" key="2">
    <citation type="submission" date="2025-04" db="UniProtKB">
        <authorList>
            <consortium name="RefSeq"/>
        </authorList>
    </citation>
    <scope>IDENTIFICATION</scope>
    <source>
        <strain evidence="8">DH4</strain>
        <tissue evidence="8">Whole body</tissue>
    </source>
</reference>
<dbReference type="InterPro" id="IPR032675">
    <property type="entry name" value="LRR_dom_sf"/>
</dbReference>
<dbReference type="PANTHER" id="PTHR10545">
    <property type="entry name" value="DIAMINE N-ACETYLTRANSFERASE"/>
    <property type="match status" value="1"/>
</dbReference>
<accession>A0A7M7MUX7</accession>
<dbReference type="Proteomes" id="UP000005203">
    <property type="component" value="Linkage group LG15"/>
</dbReference>
<dbReference type="InterPro" id="IPR027417">
    <property type="entry name" value="P-loop_NTPase"/>
</dbReference>
<keyword evidence="3" id="KW-0012">Acyltransferase</keyword>
<dbReference type="AlphaFoldDB" id="A0A7M7MUX7"/>
<dbReference type="InterPro" id="IPR000182">
    <property type="entry name" value="GNAT_dom"/>
</dbReference>
<dbReference type="SUPFAM" id="SSF55729">
    <property type="entry name" value="Acyl-CoA N-acyltransferases (Nat)"/>
    <property type="match status" value="1"/>
</dbReference>
<evidence type="ECO:0000256" key="3">
    <source>
        <dbReference type="ARBA" id="ARBA00023315"/>
    </source>
</evidence>
<dbReference type="GO" id="GO:0008080">
    <property type="term" value="F:N-acetyltransferase activity"/>
    <property type="evidence" value="ECO:0007669"/>
    <property type="project" value="TreeGrafter"/>
</dbReference>
<evidence type="ECO:0000313" key="6">
    <source>
        <dbReference type="EnsemblMetazoa" id="XP_026301211"/>
    </source>
</evidence>
<organism evidence="6">
    <name type="scientific">Apis mellifera</name>
    <name type="common">Honeybee</name>
    <dbReference type="NCBI Taxonomy" id="7460"/>
    <lineage>
        <taxon>Eukaryota</taxon>
        <taxon>Metazoa</taxon>
        <taxon>Ecdysozoa</taxon>
        <taxon>Arthropoda</taxon>
        <taxon>Hexapoda</taxon>
        <taxon>Insecta</taxon>
        <taxon>Pterygota</taxon>
        <taxon>Neoptera</taxon>
        <taxon>Endopterygota</taxon>
        <taxon>Hymenoptera</taxon>
        <taxon>Apocrita</taxon>
        <taxon>Aculeata</taxon>
        <taxon>Apoidea</taxon>
        <taxon>Anthophila</taxon>
        <taxon>Apidae</taxon>
        <taxon>Apis</taxon>
    </lineage>
</organism>
<evidence type="ECO:0000256" key="1">
    <source>
        <dbReference type="ARBA" id="ARBA00008694"/>
    </source>
</evidence>
<dbReference type="PROSITE" id="PS51450">
    <property type="entry name" value="LRR"/>
    <property type="match status" value="5"/>
</dbReference>
<dbReference type="KEGG" id="ame:724647"/>
<accession>A0A8B8HB11</accession>
<name>A0A7M7MUX7_APIME</name>
<dbReference type="PROSITE" id="PS51186">
    <property type="entry name" value="GNAT"/>
    <property type="match status" value="1"/>
</dbReference>
<evidence type="ECO:0000259" key="4">
    <source>
        <dbReference type="PROSITE" id="PS50052"/>
    </source>
</evidence>
<dbReference type="SMART" id="SM00365">
    <property type="entry name" value="LRR_SD22"/>
    <property type="match status" value="4"/>
</dbReference>
<comment type="similarity">
    <text evidence="1">Belongs to the acetyltransferase family.</text>
</comment>
<dbReference type="InterPro" id="IPR001611">
    <property type="entry name" value="Leu-rich_rpt"/>
</dbReference>
<dbReference type="Gene3D" id="3.80.10.10">
    <property type="entry name" value="Ribonuclease Inhibitor"/>
    <property type="match status" value="2"/>
</dbReference>
<gene>
    <name evidence="8" type="primary">LOC724647</name>
</gene>
<sequence>MDEIIIRKAKREDCKAIRNLIQELADFENMSNEPKIDYTILETDGFDTKHPLFICYVAETNKHIIGYTILYYTYSTWYGKAMYLEDLYITPNYRGKHIGSKLLKTIAKEAIENNCCRLDFSVLEWNPAQEFYKNKGAINITAEQGWHHYRFSDNNSYLFSPSEPLFIDDAISKISIPEEPKREDTYFIEEEPDLLSHHQMSWKDVVTYEVLPAELTFETDIPEFDLPFTLFDEKAITLDERVIKCITESKWSSHSLDFDLWNDDKAPVVKLRNHKEILFDDLEFCGFVTDRLIGSGKSFLTKSPEIGLYVLSKCIMRNMSLSNITMLSYHRYLQYIDLAYNYISNLSPLEGVPYLMYLNVAHNRMNTILNFSPPWYLTYVNLSYNYITKMCDISDFWSIVYLDLSHNAIEIITGLQNLKYLKYLNLSYNLIEYIENLDKLNIQELNLEGNCILSFKCAIPGYGINILSHLRKLYLGYNKISSLEFLKDAYSLRVIDLKFNRINDLLELLNIKGLVHEVDFRGNNCTKWPNYKAVLLFSIPSIQIIDGVNVFSSEKIAAATLFTSPINLTAARTITKLTLLEQLSIPKIDLHVTPYDELSPPLIILTGPSAVKKLSLALHAAQTLTTKVKYCPWYSTKNAETVNKNEIPYYTFVTREEFNDMSRRGEFLAIQELLGHSYGFHHSEIISLKLEKKIGITQTDLHATIQMSKRYSNSKAVLVLTNDVKIHQEWIKEKFYVYTSTLQDTEKKSKENLIPEEKTIKSTKSDIDFIKDLLNNIINNLNTISNFTSIKYIDEIETDVLFQTLFNKNIETEKHNPTSNVIQKHNPEKEKKLYNNKFSEFFPEFKDYKVLLNENKELRVILDEQANIIIEDEELKRKRHQAKLIQRRDTLMQLDPSDDIIEDLFAESISSEELPLQITAEMEEPEYMKNFYTKLILQSRSMYMDQHLNNPGFFSLVLLTDDYVKSFNTLINFIHDSYINYSLEKTESLSELTHFSKVAITTMINPIVDEIKESLSTSILKKKTLLRMYGINSWKDLMPSQKNSININDDN</sequence>
<dbReference type="OrthoDB" id="6334211at2759"/>
<dbReference type="GeneID" id="724647"/>
<dbReference type="SUPFAM" id="SSF52058">
    <property type="entry name" value="L domain-like"/>
    <property type="match status" value="1"/>
</dbReference>
<dbReference type="Pfam" id="PF00583">
    <property type="entry name" value="Acetyltransf_1"/>
    <property type="match status" value="1"/>
</dbReference>
<dbReference type="Gene3D" id="3.40.630.30">
    <property type="match status" value="1"/>
</dbReference>
<feature type="domain" description="Guanylate kinase-like" evidence="4">
    <location>
        <begin position="600"/>
        <end position="795"/>
    </location>
</feature>
<protein>
    <submittedName>
        <fullName evidence="8">Uncharacterized protein LOC724647 isoform X1</fullName>
    </submittedName>
</protein>
<dbReference type="Gene3D" id="3.40.50.300">
    <property type="entry name" value="P-loop containing nucleotide triphosphate hydrolases"/>
    <property type="match status" value="1"/>
</dbReference>
<evidence type="ECO:0000313" key="8">
    <source>
        <dbReference type="RefSeq" id="XP_026301211.1"/>
    </source>
</evidence>
<feature type="domain" description="N-acetyltransferase" evidence="5">
    <location>
        <begin position="4"/>
        <end position="164"/>
    </location>
</feature>
<dbReference type="SUPFAM" id="SSF52540">
    <property type="entry name" value="P-loop containing nucleoside triphosphate hydrolases"/>
    <property type="match status" value="1"/>
</dbReference>
<dbReference type="RefSeq" id="XP_026301211.1">
    <property type="nucleotide sequence ID" value="XM_026445426.1"/>
</dbReference>
<reference evidence="6" key="1">
    <citation type="submission" date="2021-01" db="UniProtKB">
        <authorList>
            <consortium name="EnsemblMetazoa"/>
        </authorList>
    </citation>
    <scope>IDENTIFICATION</scope>
    <source>
        <strain evidence="6">DH4</strain>
    </source>
</reference>